<dbReference type="Proteomes" id="UP001239215">
    <property type="component" value="Unassembled WGS sequence"/>
</dbReference>
<feature type="region of interest" description="Disordered" evidence="1">
    <location>
        <begin position="19"/>
        <end position="42"/>
    </location>
</feature>
<gene>
    <name evidence="2" type="ORF">QE405_003640</name>
</gene>
<proteinExistence type="predicted"/>
<evidence type="ECO:0000313" key="3">
    <source>
        <dbReference type="Proteomes" id="UP001239215"/>
    </source>
</evidence>
<reference evidence="2" key="1">
    <citation type="submission" date="2023-07" db="EMBL/GenBank/DDBJ databases">
        <title>Functional and genomic diversity of the sorghum phyllosphere microbiome.</title>
        <authorList>
            <person name="Shade A."/>
        </authorList>
    </citation>
    <scope>NUCLEOTIDE SEQUENCE</scope>
    <source>
        <strain evidence="2">SORGH_AS_1067</strain>
    </source>
</reference>
<comment type="caution">
    <text evidence="2">The sequence shown here is derived from an EMBL/GenBank/DDBJ whole genome shotgun (WGS) entry which is preliminary data.</text>
</comment>
<dbReference type="NCBIfam" id="NF040714">
    <property type="entry name" value="streptamidine"/>
    <property type="match status" value="1"/>
</dbReference>
<feature type="compositionally biased region" description="Acidic residues" evidence="1">
    <location>
        <begin position="29"/>
        <end position="42"/>
    </location>
</feature>
<dbReference type="RefSeq" id="WP_307203636.1">
    <property type="nucleotide sequence ID" value="NZ_JAUTAN010000001.1"/>
</dbReference>
<sequence length="42" mass="4514">MNEFFSPVPARAALATHSAGHSNALVENPFDEVETVEAEGDR</sequence>
<protein>
    <submittedName>
        <fullName evidence="2">Uncharacterized protein</fullName>
    </submittedName>
</protein>
<organism evidence="2 3">
    <name type="scientific">Nocardioides zeae</name>
    <dbReference type="NCBI Taxonomy" id="1457234"/>
    <lineage>
        <taxon>Bacteria</taxon>
        <taxon>Bacillati</taxon>
        <taxon>Actinomycetota</taxon>
        <taxon>Actinomycetes</taxon>
        <taxon>Propionibacteriales</taxon>
        <taxon>Nocardioidaceae</taxon>
        <taxon>Nocardioides</taxon>
    </lineage>
</organism>
<evidence type="ECO:0000313" key="2">
    <source>
        <dbReference type="EMBL" id="MDQ1106356.1"/>
    </source>
</evidence>
<dbReference type="AlphaFoldDB" id="A0AAJ1X2Z8"/>
<name>A0AAJ1X2Z8_9ACTN</name>
<dbReference type="EMBL" id="JAUTAN010000001">
    <property type="protein sequence ID" value="MDQ1106356.1"/>
    <property type="molecule type" value="Genomic_DNA"/>
</dbReference>
<accession>A0AAJ1X2Z8</accession>
<evidence type="ECO:0000256" key="1">
    <source>
        <dbReference type="SAM" id="MobiDB-lite"/>
    </source>
</evidence>